<proteinExistence type="predicted"/>
<dbReference type="NCBIfam" id="NF009154">
    <property type="entry name" value="PRK12497.3-3"/>
    <property type="match status" value="1"/>
</dbReference>
<dbReference type="InterPro" id="IPR011335">
    <property type="entry name" value="Restrct_endonuc-II-like"/>
</dbReference>
<dbReference type="GO" id="GO:0003676">
    <property type="term" value="F:nucleic acid binding"/>
    <property type="evidence" value="ECO:0007669"/>
    <property type="project" value="InterPro"/>
</dbReference>
<evidence type="ECO:0000313" key="1">
    <source>
        <dbReference type="EMBL" id="CAB4870846.1"/>
    </source>
</evidence>
<dbReference type="Pfam" id="PF02021">
    <property type="entry name" value="UPF0102"/>
    <property type="match status" value="1"/>
</dbReference>
<dbReference type="AlphaFoldDB" id="A0A6J7DJW7"/>
<dbReference type="SUPFAM" id="SSF52980">
    <property type="entry name" value="Restriction endonuclease-like"/>
    <property type="match status" value="1"/>
</dbReference>
<gene>
    <name evidence="1" type="ORF">UFOPK3401_00797</name>
</gene>
<dbReference type="EMBL" id="CAFBLM010000031">
    <property type="protein sequence ID" value="CAB4870846.1"/>
    <property type="molecule type" value="Genomic_DNA"/>
</dbReference>
<reference evidence="1" key="1">
    <citation type="submission" date="2020-05" db="EMBL/GenBank/DDBJ databases">
        <authorList>
            <person name="Chiriac C."/>
            <person name="Salcher M."/>
            <person name="Ghai R."/>
            <person name="Kavagutti S V."/>
        </authorList>
    </citation>
    <scope>NUCLEOTIDE SEQUENCE</scope>
</reference>
<accession>A0A6J7DJW7</accession>
<dbReference type="InterPro" id="IPR011856">
    <property type="entry name" value="tRNA_endonuc-like_dom_sf"/>
</dbReference>
<sequence length="103" mass="11451">MAYLQAKQLIILDRNWRCALGEVDIVAADGSTLVMCEVKTRSSRRFGSPLEAITASKAIRMQRVGFAWCKHHQANASNVRFDVVSIIDPGVGQPHIEHHLNVV</sequence>
<organism evidence="1">
    <name type="scientific">freshwater metagenome</name>
    <dbReference type="NCBI Taxonomy" id="449393"/>
    <lineage>
        <taxon>unclassified sequences</taxon>
        <taxon>metagenomes</taxon>
        <taxon>ecological metagenomes</taxon>
    </lineage>
</organism>
<dbReference type="Gene3D" id="3.40.1350.10">
    <property type="match status" value="1"/>
</dbReference>
<dbReference type="InterPro" id="IPR003509">
    <property type="entry name" value="UPF0102_YraN-like"/>
</dbReference>
<dbReference type="PANTHER" id="PTHR34039:SF1">
    <property type="entry name" value="UPF0102 PROTEIN YRAN"/>
    <property type="match status" value="1"/>
</dbReference>
<protein>
    <submittedName>
        <fullName evidence="1">Unannotated protein</fullName>
    </submittedName>
</protein>
<name>A0A6J7DJW7_9ZZZZ</name>
<dbReference type="PANTHER" id="PTHR34039">
    <property type="entry name" value="UPF0102 PROTEIN YRAN"/>
    <property type="match status" value="1"/>
</dbReference>